<protein>
    <submittedName>
        <fullName evidence="1">Uncharacterized protein</fullName>
    </submittedName>
</protein>
<dbReference type="VEuPathDB" id="VectorBase:HLOH_041083"/>
<dbReference type="EMBL" id="JABSTR010000001">
    <property type="protein sequence ID" value="KAH9360072.1"/>
    <property type="molecule type" value="Genomic_DNA"/>
</dbReference>
<dbReference type="OrthoDB" id="6509998at2759"/>
<accession>A0A9J6FBW2</accession>
<dbReference type="AlphaFoldDB" id="A0A9J6FBW2"/>
<gene>
    <name evidence="1" type="ORF">HPB48_006669</name>
</gene>
<sequence length="170" mass="19697">MCKKLAQNVPRLIKGWQQQVDVYIELCAIMDCTSKGEVDELNNLFLSSGDSSQPGLQDFLTYFKEYYAGRREEWALSYRIQDGVNTSMHLGSMHRTLKYTNLEGKKNQRVDKLTSALFDLTRHYLMNRVTRIMKGTRTSNMTRIEKNHQRAKATIKFVTSNEDGTWSVES</sequence>
<comment type="caution">
    <text evidence="1">The sequence shown here is derived from an EMBL/GenBank/DDBJ whole genome shotgun (WGS) entry which is preliminary data.</text>
</comment>
<organism evidence="1 2">
    <name type="scientific">Haemaphysalis longicornis</name>
    <name type="common">Bush tick</name>
    <dbReference type="NCBI Taxonomy" id="44386"/>
    <lineage>
        <taxon>Eukaryota</taxon>
        <taxon>Metazoa</taxon>
        <taxon>Ecdysozoa</taxon>
        <taxon>Arthropoda</taxon>
        <taxon>Chelicerata</taxon>
        <taxon>Arachnida</taxon>
        <taxon>Acari</taxon>
        <taxon>Parasitiformes</taxon>
        <taxon>Ixodida</taxon>
        <taxon>Ixodoidea</taxon>
        <taxon>Ixodidae</taxon>
        <taxon>Haemaphysalinae</taxon>
        <taxon>Haemaphysalis</taxon>
    </lineage>
</organism>
<keyword evidence="2" id="KW-1185">Reference proteome</keyword>
<evidence type="ECO:0000313" key="2">
    <source>
        <dbReference type="Proteomes" id="UP000821853"/>
    </source>
</evidence>
<evidence type="ECO:0000313" key="1">
    <source>
        <dbReference type="EMBL" id="KAH9360072.1"/>
    </source>
</evidence>
<proteinExistence type="predicted"/>
<dbReference type="Proteomes" id="UP000821853">
    <property type="component" value="Chromosome 1"/>
</dbReference>
<name>A0A9J6FBW2_HAELO</name>
<reference evidence="1 2" key="1">
    <citation type="journal article" date="2020" name="Cell">
        <title>Large-Scale Comparative Analyses of Tick Genomes Elucidate Their Genetic Diversity and Vector Capacities.</title>
        <authorList>
            <consortium name="Tick Genome and Microbiome Consortium (TIGMIC)"/>
            <person name="Jia N."/>
            <person name="Wang J."/>
            <person name="Shi W."/>
            <person name="Du L."/>
            <person name="Sun Y."/>
            <person name="Zhan W."/>
            <person name="Jiang J.F."/>
            <person name="Wang Q."/>
            <person name="Zhang B."/>
            <person name="Ji P."/>
            <person name="Bell-Sakyi L."/>
            <person name="Cui X.M."/>
            <person name="Yuan T.T."/>
            <person name="Jiang B.G."/>
            <person name="Yang W.F."/>
            <person name="Lam T.T."/>
            <person name="Chang Q.C."/>
            <person name="Ding S.J."/>
            <person name="Wang X.J."/>
            <person name="Zhu J.G."/>
            <person name="Ruan X.D."/>
            <person name="Zhao L."/>
            <person name="Wei J.T."/>
            <person name="Ye R.Z."/>
            <person name="Que T.C."/>
            <person name="Du C.H."/>
            <person name="Zhou Y.H."/>
            <person name="Cheng J.X."/>
            <person name="Dai P.F."/>
            <person name="Guo W.B."/>
            <person name="Han X.H."/>
            <person name="Huang E.J."/>
            <person name="Li L.F."/>
            <person name="Wei W."/>
            <person name="Gao Y.C."/>
            <person name="Liu J.Z."/>
            <person name="Shao H.Z."/>
            <person name="Wang X."/>
            <person name="Wang C.C."/>
            <person name="Yang T.C."/>
            <person name="Huo Q.B."/>
            <person name="Li W."/>
            <person name="Chen H.Y."/>
            <person name="Chen S.E."/>
            <person name="Zhou L.G."/>
            <person name="Ni X.B."/>
            <person name="Tian J.H."/>
            <person name="Sheng Y."/>
            <person name="Liu T."/>
            <person name="Pan Y.S."/>
            <person name="Xia L.Y."/>
            <person name="Li J."/>
            <person name="Zhao F."/>
            <person name="Cao W.C."/>
        </authorList>
    </citation>
    <scope>NUCLEOTIDE SEQUENCE [LARGE SCALE GENOMIC DNA]</scope>
    <source>
        <strain evidence="1">HaeL-2018</strain>
    </source>
</reference>